<sequence>MDEAKDAYFCPPATLPGDVRRQGMKLSSLSIDLFTAGCLIQNTLKRVSEPLAVSGRINIAESVNIRRPEPAKQRTRD</sequence>
<accession>A0A3P7P7W4</accession>
<dbReference type="AlphaFoldDB" id="A0A3P7P7W4"/>
<evidence type="ECO:0000313" key="2">
    <source>
        <dbReference type="Proteomes" id="UP000281553"/>
    </source>
</evidence>
<protein>
    <submittedName>
        <fullName evidence="1">Uncharacterized protein</fullName>
    </submittedName>
</protein>
<organism evidence="1 2">
    <name type="scientific">Dibothriocephalus latus</name>
    <name type="common">Fish tapeworm</name>
    <name type="synonym">Diphyllobothrium latum</name>
    <dbReference type="NCBI Taxonomy" id="60516"/>
    <lineage>
        <taxon>Eukaryota</taxon>
        <taxon>Metazoa</taxon>
        <taxon>Spiralia</taxon>
        <taxon>Lophotrochozoa</taxon>
        <taxon>Platyhelminthes</taxon>
        <taxon>Cestoda</taxon>
        <taxon>Eucestoda</taxon>
        <taxon>Diphyllobothriidea</taxon>
        <taxon>Diphyllobothriidae</taxon>
        <taxon>Dibothriocephalus</taxon>
    </lineage>
</organism>
<gene>
    <name evidence="1" type="ORF">DILT_LOCUS9957</name>
</gene>
<name>A0A3P7P7W4_DIBLA</name>
<dbReference type="EMBL" id="UYRU01058336">
    <property type="protein sequence ID" value="VDN14126.1"/>
    <property type="molecule type" value="Genomic_DNA"/>
</dbReference>
<keyword evidence="2" id="KW-1185">Reference proteome</keyword>
<dbReference type="Proteomes" id="UP000281553">
    <property type="component" value="Unassembled WGS sequence"/>
</dbReference>
<reference evidence="1 2" key="1">
    <citation type="submission" date="2018-11" db="EMBL/GenBank/DDBJ databases">
        <authorList>
            <consortium name="Pathogen Informatics"/>
        </authorList>
    </citation>
    <scope>NUCLEOTIDE SEQUENCE [LARGE SCALE GENOMIC DNA]</scope>
</reference>
<proteinExistence type="predicted"/>
<evidence type="ECO:0000313" key="1">
    <source>
        <dbReference type="EMBL" id="VDN14126.1"/>
    </source>
</evidence>